<dbReference type="InterPro" id="IPR005746">
    <property type="entry name" value="Thioredoxin"/>
</dbReference>
<protein>
    <recommendedName>
        <fullName evidence="6">Thioredoxin</fullName>
    </recommendedName>
</protein>
<dbReference type="InterPro" id="IPR036249">
    <property type="entry name" value="Thioredoxin-like_sf"/>
</dbReference>
<dbReference type="Pfam" id="PF00085">
    <property type="entry name" value="Thioredoxin"/>
    <property type="match status" value="1"/>
</dbReference>
<dbReference type="PROSITE" id="PS51352">
    <property type="entry name" value="THIOREDOXIN_2"/>
    <property type="match status" value="1"/>
</dbReference>
<keyword evidence="2" id="KW-0813">Transport</keyword>
<keyword evidence="5" id="KW-0676">Redox-active center</keyword>
<dbReference type="Proteomes" id="UP000565576">
    <property type="component" value="Unassembled WGS sequence"/>
</dbReference>
<evidence type="ECO:0000256" key="5">
    <source>
        <dbReference type="ARBA" id="ARBA00023284"/>
    </source>
</evidence>
<dbReference type="FunFam" id="3.40.30.10:FF:000001">
    <property type="entry name" value="Thioredoxin"/>
    <property type="match status" value="1"/>
</dbReference>
<accession>A0A7X0MCA5</accession>
<proteinExistence type="inferred from homology"/>
<dbReference type="Gene3D" id="1.25.40.10">
    <property type="entry name" value="Tetratricopeptide repeat domain"/>
    <property type="match status" value="2"/>
</dbReference>
<dbReference type="GO" id="GO:0005829">
    <property type="term" value="C:cytosol"/>
    <property type="evidence" value="ECO:0007669"/>
    <property type="project" value="TreeGrafter"/>
</dbReference>
<dbReference type="GO" id="GO:0006950">
    <property type="term" value="P:response to stress"/>
    <property type="evidence" value="ECO:0007669"/>
    <property type="project" value="UniProtKB-ARBA"/>
</dbReference>
<dbReference type="NCBIfam" id="TIGR01068">
    <property type="entry name" value="thioredoxin"/>
    <property type="match status" value="1"/>
</dbReference>
<dbReference type="SUPFAM" id="SSF52833">
    <property type="entry name" value="Thioredoxin-like"/>
    <property type="match status" value="1"/>
</dbReference>
<name>A0A7X0MCA5_9HYPH</name>
<dbReference type="PANTHER" id="PTHR45663">
    <property type="entry name" value="GEO12009P1"/>
    <property type="match status" value="1"/>
</dbReference>
<evidence type="ECO:0000313" key="8">
    <source>
        <dbReference type="EMBL" id="MBB6485379.1"/>
    </source>
</evidence>
<dbReference type="AlphaFoldDB" id="A0A7X0MCA5"/>
<dbReference type="PROSITE" id="PS00194">
    <property type="entry name" value="THIOREDOXIN_1"/>
    <property type="match status" value="1"/>
</dbReference>
<evidence type="ECO:0000256" key="6">
    <source>
        <dbReference type="NCBIfam" id="TIGR01068"/>
    </source>
</evidence>
<evidence type="ECO:0000259" key="7">
    <source>
        <dbReference type="PROSITE" id="PS51352"/>
    </source>
</evidence>
<dbReference type="SUPFAM" id="SSF48452">
    <property type="entry name" value="TPR-like"/>
    <property type="match status" value="1"/>
</dbReference>
<gene>
    <name evidence="8" type="ORF">GGD46_002667</name>
</gene>
<keyword evidence="3" id="KW-0249">Electron transport</keyword>
<dbReference type="GO" id="GO:0045454">
    <property type="term" value="P:cell redox homeostasis"/>
    <property type="evidence" value="ECO:0007669"/>
    <property type="project" value="TreeGrafter"/>
</dbReference>
<dbReference type="InterPro" id="IPR017937">
    <property type="entry name" value="Thioredoxin_CS"/>
</dbReference>
<dbReference type="InterPro" id="IPR013766">
    <property type="entry name" value="Thioredoxin_domain"/>
</dbReference>
<dbReference type="Gene3D" id="3.40.30.10">
    <property type="entry name" value="Glutaredoxin"/>
    <property type="match status" value="1"/>
</dbReference>
<dbReference type="InterPro" id="IPR011990">
    <property type="entry name" value="TPR-like_helical_dom_sf"/>
</dbReference>
<dbReference type="CDD" id="cd02956">
    <property type="entry name" value="ybbN"/>
    <property type="match status" value="1"/>
</dbReference>
<evidence type="ECO:0000313" key="9">
    <source>
        <dbReference type="Proteomes" id="UP000565576"/>
    </source>
</evidence>
<sequence length="324" mass="34391">MSGPNNPYNASFGGQMSASASFGAAPATSGASPIKDTTTANFAKDVIEESRNQPVLVDFWAPWCGPCKQLTPVLEKVVTEAQGRVKLVKMNIDDHPSIAGQLGIQSIPAVIAFVNGRPADGFMGAVPESQVRQFIDRLGGPAGGVDDQAAEIAAVLEEASGLLAAGDVNGAAELFGAVLQADPENAKALAGMAECMIAAGQSQRAREALTDLPETLANDAGIQAVVKKLDQIEEACKLGDPVAIEHELATNPDNHEQRVKLAKIRNVEGKRDEAAEHLLLIMRRDRSFDDDGARRQLLEFFDVWGPKDPATIAARRKLSSILFS</sequence>
<evidence type="ECO:0000256" key="1">
    <source>
        <dbReference type="ARBA" id="ARBA00008987"/>
    </source>
</evidence>
<comment type="similarity">
    <text evidence="1">Belongs to the thioredoxin family.</text>
</comment>
<dbReference type="PANTHER" id="PTHR45663:SF11">
    <property type="entry name" value="GEO12009P1"/>
    <property type="match status" value="1"/>
</dbReference>
<reference evidence="8 9" key="1">
    <citation type="submission" date="2020-08" db="EMBL/GenBank/DDBJ databases">
        <title>Genomic Encyclopedia of Type Strains, Phase IV (KMG-V): Genome sequencing to study the core and pangenomes of soil and plant-associated prokaryotes.</title>
        <authorList>
            <person name="Whitman W."/>
        </authorList>
    </citation>
    <scope>NUCLEOTIDE SEQUENCE [LARGE SCALE GENOMIC DNA]</scope>
    <source>
        <strain evidence="8 9">SEMIA 4060</strain>
    </source>
</reference>
<dbReference type="PRINTS" id="PR00421">
    <property type="entry name" value="THIOREDOXIN"/>
</dbReference>
<organism evidence="8 9">
    <name type="scientific">Rhizobium lusitanum</name>
    <dbReference type="NCBI Taxonomy" id="293958"/>
    <lineage>
        <taxon>Bacteria</taxon>
        <taxon>Pseudomonadati</taxon>
        <taxon>Pseudomonadota</taxon>
        <taxon>Alphaproteobacteria</taxon>
        <taxon>Hyphomicrobiales</taxon>
        <taxon>Rhizobiaceae</taxon>
        <taxon>Rhizobium/Agrobacterium group</taxon>
        <taxon>Rhizobium</taxon>
    </lineage>
</organism>
<keyword evidence="4" id="KW-1015">Disulfide bond</keyword>
<dbReference type="EMBL" id="JACHBG010000005">
    <property type="protein sequence ID" value="MBB6485379.1"/>
    <property type="molecule type" value="Genomic_DNA"/>
</dbReference>
<feature type="domain" description="Thioredoxin" evidence="7">
    <location>
        <begin position="14"/>
        <end position="140"/>
    </location>
</feature>
<evidence type="ECO:0000256" key="4">
    <source>
        <dbReference type="ARBA" id="ARBA00023157"/>
    </source>
</evidence>
<comment type="caution">
    <text evidence="8">The sequence shown here is derived from an EMBL/GenBank/DDBJ whole genome shotgun (WGS) entry which is preliminary data.</text>
</comment>
<evidence type="ECO:0000256" key="2">
    <source>
        <dbReference type="ARBA" id="ARBA00022448"/>
    </source>
</evidence>
<dbReference type="Pfam" id="PF14561">
    <property type="entry name" value="TPR_20"/>
    <property type="match status" value="1"/>
</dbReference>
<dbReference type="RefSeq" id="WP_184704424.1">
    <property type="nucleotide sequence ID" value="NZ_JACHBG010000005.1"/>
</dbReference>
<dbReference type="GO" id="GO:0015035">
    <property type="term" value="F:protein-disulfide reductase activity"/>
    <property type="evidence" value="ECO:0007669"/>
    <property type="project" value="UniProtKB-UniRule"/>
</dbReference>
<evidence type="ECO:0000256" key="3">
    <source>
        <dbReference type="ARBA" id="ARBA00022982"/>
    </source>
</evidence>
<dbReference type="Pfam" id="PF14559">
    <property type="entry name" value="TPR_19"/>
    <property type="match status" value="1"/>
</dbReference>